<dbReference type="InterPro" id="IPR003441">
    <property type="entry name" value="NAC-dom"/>
</dbReference>
<dbReference type="Pfam" id="PF02365">
    <property type="entry name" value="NAM"/>
    <property type="match status" value="1"/>
</dbReference>
<keyword evidence="3" id="KW-0238">DNA-binding</keyword>
<protein>
    <submittedName>
        <fullName evidence="8">NAC transcription factor NAM-B2</fullName>
    </submittedName>
</protein>
<evidence type="ECO:0000256" key="2">
    <source>
        <dbReference type="ARBA" id="ARBA00023015"/>
    </source>
</evidence>
<dbReference type="SUPFAM" id="SSF101941">
    <property type="entry name" value="NAC domain"/>
    <property type="match status" value="1"/>
</dbReference>
<evidence type="ECO:0000259" key="6">
    <source>
        <dbReference type="PROSITE" id="PS51005"/>
    </source>
</evidence>
<dbReference type="RefSeq" id="XP_010512826.1">
    <property type="nucleotide sequence ID" value="XM_010514524.1"/>
</dbReference>
<dbReference type="PANTHER" id="PTHR31989">
    <property type="entry name" value="NAC DOMAIN-CONTAINING PROTEIN 82-RELATED"/>
    <property type="match status" value="1"/>
</dbReference>
<dbReference type="PROSITE" id="PS51005">
    <property type="entry name" value="NAC"/>
    <property type="match status" value="1"/>
</dbReference>
<proteinExistence type="predicted"/>
<evidence type="ECO:0000313" key="7">
    <source>
        <dbReference type="Proteomes" id="UP000694864"/>
    </source>
</evidence>
<dbReference type="Proteomes" id="UP000694864">
    <property type="component" value="Chromosome 5"/>
</dbReference>
<reference evidence="7" key="1">
    <citation type="journal article" date="2014" name="Nat. Commun.">
        <title>The emerging biofuel crop Camelina sativa retains a highly undifferentiated hexaploid genome structure.</title>
        <authorList>
            <person name="Kagale S."/>
            <person name="Koh C."/>
            <person name="Nixon J."/>
            <person name="Bollina V."/>
            <person name="Clarke W.E."/>
            <person name="Tuteja R."/>
            <person name="Spillane C."/>
            <person name="Robinson S.J."/>
            <person name="Links M.G."/>
            <person name="Clarke C."/>
            <person name="Higgins E.E."/>
            <person name="Huebert T."/>
            <person name="Sharpe A.G."/>
            <person name="Parkin I.A."/>
        </authorList>
    </citation>
    <scope>NUCLEOTIDE SEQUENCE [LARGE SCALE GENOMIC DNA]</scope>
    <source>
        <strain evidence="7">cv. DH55</strain>
    </source>
</reference>
<keyword evidence="2" id="KW-0805">Transcription regulation</keyword>
<organism evidence="7 8">
    <name type="scientific">Camelina sativa</name>
    <name type="common">False flax</name>
    <name type="synonym">Myagrum sativum</name>
    <dbReference type="NCBI Taxonomy" id="90675"/>
    <lineage>
        <taxon>Eukaryota</taxon>
        <taxon>Viridiplantae</taxon>
        <taxon>Streptophyta</taxon>
        <taxon>Embryophyta</taxon>
        <taxon>Tracheophyta</taxon>
        <taxon>Spermatophyta</taxon>
        <taxon>Magnoliopsida</taxon>
        <taxon>eudicotyledons</taxon>
        <taxon>Gunneridae</taxon>
        <taxon>Pentapetalae</taxon>
        <taxon>rosids</taxon>
        <taxon>malvids</taxon>
        <taxon>Brassicales</taxon>
        <taxon>Brassicaceae</taxon>
        <taxon>Camelineae</taxon>
        <taxon>Camelina</taxon>
    </lineage>
</organism>
<dbReference type="GeneID" id="104788742"/>
<gene>
    <name evidence="8" type="primary">LOC104788742</name>
</gene>
<dbReference type="InterPro" id="IPR036093">
    <property type="entry name" value="NAC_dom_sf"/>
</dbReference>
<evidence type="ECO:0000313" key="8">
    <source>
        <dbReference type="RefSeq" id="XP_010512826.1"/>
    </source>
</evidence>
<evidence type="ECO:0000256" key="5">
    <source>
        <dbReference type="ARBA" id="ARBA00023242"/>
    </source>
</evidence>
<reference evidence="8" key="2">
    <citation type="submission" date="2025-08" db="UniProtKB">
        <authorList>
            <consortium name="RefSeq"/>
        </authorList>
    </citation>
    <scope>IDENTIFICATION</scope>
    <source>
        <tissue evidence="8">Leaf</tissue>
    </source>
</reference>
<keyword evidence="7" id="KW-1185">Reference proteome</keyword>
<accession>A0ABM0ZAP1</accession>
<dbReference type="Gene3D" id="2.170.150.80">
    <property type="entry name" value="NAC domain"/>
    <property type="match status" value="1"/>
</dbReference>
<feature type="domain" description="NAC" evidence="6">
    <location>
        <begin position="3"/>
        <end position="155"/>
    </location>
</feature>
<name>A0ABM0ZAP1_CAMSA</name>
<keyword evidence="5" id="KW-0539">Nucleus</keyword>
<comment type="subcellular location">
    <subcellularLocation>
        <location evidence="1">Nucleus</location>
    </subcellularLocation>
</comment>
<sequence>MVSEGEVRSRISDEDIIEGYLRPKVNGEAIANPRFIVDNMEEELYTREPWLLPQPTDPILNPREWFYLGKRNRKYRQAEGVHCEGAWILIQGRSPVLSEESGEIIGATMRFRYCFRNKNDKSAMAYSNWFMREYRLCDKSKPYNTPHVLCKITCNL</sequence>
<evidence type="ECO:0000256" key="4">
    <source>
        <dbReference type="ARBA" id="ARBA00023163"/>
    </source>
</evidence>
<evidence type="ECO:0000256" key="3">
    <source>
        <dbReference type="ARBA" id="ARBA00023125"/>
    </source>
</evidence>
<evidence type="ECO:0000256" key="1">
    <source>
        <dbReference type="ARBA" id="ARBA00004123"/>
    </source>
</evidence>
<keyword evidence="4" id="KW-0804">Transcription</keyword>